<name>A0A091DED5_FUKDA</name>
<accession>A0A091DED5</accession>
<keyword evidence="3" id="KW-1185">Reference proteome</keyword>
<dbReference type="EMBL" id="KN122676">
    <property type="protein sequence ID" value="KFO28848.1"/>
    <property type="molecule type" value="Genomic_DNA"/>
</dbReference>
<proteinExistence type="predicted"/>
<feature type="region of interest" description="Disordered" evidence="1">
    <location>
        <begin position="110"/>
        <end position="143"/>
    </location>
</feature>
<feature type="compositionally biased region" description="Low complexity" evidence="1">
    <location>
        <begin position="131"/>
        <end position="142"/>
    </location>
</feature>
<evidence type="ECO:0000256" key="1">
    <source>
        <dbReference type="SAM" id="MobiDB-lite"/>
    </source>
</evidence>
<evidence type="ECO:0000313" key="3">
    <source>
        <dbReference type="Proteomes" id="UP000028990"/>
    </source>
</evidence>
<protein>
    <submittedName>
        <fullName evidence="2">Uncharacterized protein</fullName>
    </submittedName>
</protein>
<evidence type="ECO:0000313" key="2">
    <source>
        <dbReference type="EMBL" id="KFO28848.1"/>
    </source>
</evidence>
<dbReference type="AlphaFoldDB" id="A0A091DED5"/>
<gene>
    <name evidence="2" type="ORF">H920_09790</name>
</gene>
<sequence>MAPADRCVPLVRALVAMPPTSYRLPTMGTACSRRTRRLGQWCPQPRGHSGSGDICEATLRSSSCPRSGFHAVSETSRRCQARPAAEQDMVLLHRLDRGRAERLALRTTRRRWREQARPHAGQREGQGAGVVSGAAAQGPPVGHTQSRVWVPGLGLAVSSSQALRSAWLSKSLWTNGGGGGGYGDRVQ</sequence>
<reference evidence="2 3" key="1">
    <citation type="submission" date="2013-11" db="EMBL/GenBank/DDBJ databases">
        <title>The Damaraland mole rat (Fukomys damarensis) genome and evolution of African mole rats.</title>
        <authorList>
            <person name="Gladyshev V.N."/>
            <person name="Fang X."/>
        </authorList>
    </citation>
    <scope>NUCLEOTIDE SEQUENCE [LARGE SCALE GENOMIC DNA]</scope>
    <source>
        <tissue evidence="2">Liver</tissue>
    </source>
</reference>
<dbReference type="Proteomes" id="UP000028990">
    <property type="component" value="Unassembled WGS sequence"/>
</dbReference>
<organism evidence="2 3">
    <name type="scientific">Fukomys damarensis</name>
    <name type="common">Damaraland mole rat</name>
    <name type="synonym">Cryptomys damarensis</name>
    <dbReference type="NCBI Taxonomy" id="885580"/>
    <lineage>
        <taxon>Eukaryota</taxon>
        <taxon>Metazoa</taxon>
        <taxon>Chordata</taxon>
        <taxon>Craniata</taxon>
        <taxon>Vertebrata</taxon>
        <taxon>Euteleostomi</taxon>
        <taxon>Mammalia</taxon>
        <taxon>Eutheria</taxon>
        <taxon>Euarchontoglires</taxon>
        <taxon>Glires</taxon>
        <taxon>Rodentia</taxon>
        <taxon>Hystricomorpha</taxon>
        <taxon>Bathyergidae</taxon>
        <taxon>Fukomys</taxon>
    </lineage>
</organism>